<reference evidence="3 4" key="3">
    <citation type="journal article" date="2017" name="G3 (Bethesda)">
        <title>Comparative analysis highlights variable genome content of wheat rusts and divergence of the mating loci.</title>
        <authorList>
            <person name="Cuomo C.A."/>
            <person name="Bakkeren G."/>
            <person name="Khalil H.B."/>
            <person name="Panwar V."/>
            <person name="Joly D."/>
            <person name="Linning R."/>
            <person name="Sakthikumar S."/>
            <person name="Song X."/>
            <person name="Adiconis X."/>
            <person name="Fan L."/>
            <person name="Goldberg J.M."/>
            <person name="Levin J.Z."/>
            <person name="Young S."/>
            <person name="Zeng Q."/>
            <person name="Anikster Y."/>
            <person name="Bruce M."/>
            <person name="Wang M."/>
            <person name="Yin C."/>
            <person name="McCallum B."/>
            <person name="Szabo L.J."/>
            <person name="Hulbert S."/>
            <person name="Chen X."/>
            <person name="Fellers J.P."/>
        </authorList>
    </citation>
    <scope>NUCLEOTIDE SEQUENCE</scope>
    <source>
        <strain evidence="3">isolate 1-1 / race 1 (BBBD)</strain>
        <strain evidence="4">Isolate 1-1 / race 1 (BBBD)</strain>
    </source>
</reference>
<keyword evidence="4" id="KW-1185">Reference proteome</keyword>
<reference evidence="2" key="2">
    <citation type="submission" date="2016-05" db="EMBL/GenBank/DDBJ databases">
        <title>Comparative analysis highlights variable genome content of wheat rusts and divergence of the mating loci.</title>
        <authorList>
            <person name="Cuomo C.A."/>
            <person name="Bakkeren G."/>
            <person name="Szabo L."/>
            <person name="Khalil H."/>
            <person name="Joly D."/>
            <person name="Goldberg J."/>
            <person name="Young S."/>
            <person name="Zeng Q."/>
            <person name="Fellers J."/>
        </authorList>
    </citation>
    <scope>NUCLEOTIDE SEQUENCE [LARGE SCALE GENOMIC DNA]</scope>
    <source>
        <strain evidence="2">1-1 BBBD Race 1</strain>
    </source>
</reference>
<reference evidence="3" key="4">
    <citation type="submission" date="2025-05" db="UniProtKB">
        <authorList>
            <consortium name="EnsemblFungi"/>
        </authorList>
    </citation>
    <scope>IDENTIFICATION</scope>
    <source>
        <strain evidence="3">isolate 1-1 / race 1 (BBBD)</strain>
    </source>
</reference>
<reference evidence="2" key="1">
    <citation type="submission" date="2009-11" db="EMBL/GenBank/DDBJ databases">
        <authorList>
            <consortium name="The Broad Institute Genome Sequencing Platform"/>
            <person name="Ward D."/>
            <person name="Feldgarden M."/>
            <person name="Earl A."/>
            <person name="Young S.K."/>
            <person name="Zeng Q."/>
            <person name="Koehrsen M."/>
            <person name="Alvarado L."/>
            <person name="Berlin A."/>
            <person name="Bochicchio J."/>
            <person name="Borenstein D."/>
            <person name="Chapman S.B."/>
            <person name="Chen Z."/>
            <person name="Engels R."/>
            <person name="Freedman E."/>
            <person name="Gellesch M."/>
            <person name="Goldberg J."/>
            <person name="Griggs A."/>
            <person name="Gujja S."/>
            <person name="Heilman E."/>
            <person name="Heiman D."/>
            <person name="Hepburn T."/>
            <person name="Howarth C."/>
            <person name="Jen D."/>
            <person name="Larson L."/>
            <person name="Lewis B."/>
            <person name="Mehta T."/>
            <person name="Park D."/>
            <person name="Pearson M."/>
            <person name="Roberts A."/>
            <person name="Saif S."/>
            <person name="Shea T."/>
            <person name="Shenoy N."/>
            <person name="Sisk P."/>
            <person name="Stolte C."/>
            <person name="Sykes S."/>
            <person name="Thomson T."/>
            <person name="Walk T."/>
            <person name="White J."/>
            <person name="Yandava C."/>
            <person name="Izard J."/>
            <person name="Baranova O.V."/>
            <person name="Blanton J.M."/>
            <person name="Tanner A.C."/>
            <person name="Dewhirst F.E."/>
            <person name="Haas B."/>
            <person name="Nusbaum C."/>
            <person name="Birren B."/>
        </authorList>
    </citation>
    <scope>NUCLEOTIDE SEQUENCE [LARGE SCALE GENOMIC DNA]</scope>
    <source>
        <strain evidence="2">1-1 BBBD Race 1</strain>
    </source>
</reference>
<accession>A0A180GCD8</accession>
<dbReference type="Proteomes" id="UP000005240">
    <property type="component" value="Unassembled WGS sequence"/>
</dbReference>
<evidence type="ECO:0000313" key="4">
    <source>
        <dbReference type="Proteomes" id="UP000005240"/>
    </source>
</evidence>
<proteinExistence type="predicted"/>
<feature type="non-terminal residue" evidence="2">
    <location>
        <position position="1"/>
    </location>
</feature>
<dbReference type="EMBL" id="ADAS02000106">
    <property type="protein sequence ID" value="OAV90199.1"/>
    <property type="molecule type" value="Genomic_DNA"/>
</dbReference>
<evidence type="ECO:0000256" key="1">
    <source>
        <dbReference type="SAM" id="MobiDB-lite"/>
    </source>
</evidence>
<name>A0A180GCD8_PUCT1</name>
<sequence length="149" mass="16651">HHHQPPGHTTSLPPSPPTSTPQTALLPPPPTARPLRSSPKQTKSWPMRTNHLQAMCDLTREDSYTLDDLEEWLHHPLTPPLERHVPTPFDGTAHLVKEQNNCRPSSTQVNDGIRSLGITHWSMFQLFEAKELHNANIPDGTAQSLANFA</sequence>
<gene>
    <name evidence="2" type="ORF">PTTG_28396</name>
</gene>
<organism evidence="2">
    <name type="scientific">Puccinia triticina (isolate 1-1 / race 1 (BBBD))</name>
    <name type="common">Brown leaf rust fungus</name>
    <dbReference type="NCBI Taxonomy" id="630390"/>
    <lineage>
        <taxon>Eukaryota</taxon>
        <taxon>Fungi</taxon>
        <taxon>Dikarya</taxon>
        <taxon>Basidiomycota</taxon>
        <taxon>Pucciniomycotina</taxon>
        <taxon>Pucciniomycetes</taxon>
        <taxon>Pucciniales</taxon>
        <taxon>Pucciniaceae</taxon>
        <taxon>Puccinia</taxon>
    </lineage>
</organism>
<evidence type="ECO:0000313" key="3">
    <source>
        <dbReference type="EnsemblFungi" id="PTTG_28396-t43_1-p1"/>
    </source>
</evidence>
<dbReference type="EnsemblFungi" id="PTTG_28396-t43_1">
    <property type="protein sequence ID" value="PTTG_28396-t43_1-p1"/>
    <property type="gene ID" value="PTTG_28396"/>
</dbReference>
<feature type="region of interest" description="Disordered" evidence="1">
    <location>
        <begin position="1"/>
        <end position="49"/>
    </location>
</feature>
<dbReference type="AlphaFoldDB" id="A0A180GCD8"/>
<protein>
    <submittedName>
        <fullName evidence="2 3">Uncharacterized protein</fullName>
    </submittedName>
</protein>
<dbReference type="VEuPathDB" id="FungiDB:PTTG_28396"/>
<evidence type="ECO:0000313" key="2">
    <source>
        <dbReference type="EMBL" id="OAV90199.1"/>
    </source>
</evidence>